<dbReference type="GO" id="GO:0016020">
    <property type="term" value="C:membrane"/>
    <property type="evidence" value="ECO:0007669"/>
    <property type="project" value="UniProtKB-SubCell"/>
</dbReference>
<dbReference type="RefSeq" id="WP_010109075.1">
    <property type="nucleotide sequence ID" value="NZ_CP008727.1"/>
</dbReference>
<dbReference type="Proteomes" id="UP000029424">
    <property type="component" value="Chromosome 2"/>
</dbReference>
<dbReference type="PANTHER" id="PTHR30514:SF18">
    <property type="entry name" value="RPIR-FAMILY TRANSCRIPTIONAL REGULATOR"/>
    <property type="match status" value="1"/>
</dbReference>
<name>A0AAI8FQB6_9BURK</name>
<sequence length="291" mass="32227">MKKIPQTLLYRLRAALQTFSPAEKRVAMTLIADYPITGLKTLVEIANAAGVSPATVSRFAETLGFSGFPDFQRALHEDVAARFSSPGLQFDKTPERGADSGRPHASAKALGKLVTETVASVERREVELLIEKLTDPKRTVYFLGGRHSGSLARYFQQQLHHLRSRTVLFDGVNADAIDALIEFDARSVLIAFDFRRYQHDTTRFVAAASARRAHVAVFTDPYMSPAVKHASQVFLCRTATTSPFDSYASGLALIDFLTQELATAFGEAGHERVSKLESVREEFGLEYVLRK</sequence>
<dbReference type="Pfam" id="PF01380">
    <property type="entry name" value="SIS"/>
    <property type="match status" value="1"/>
</dbReference>
<dbReference type="Gene3D" id="1.10.10.10">
    <property type="entry name" value="Winged helix-like DNA-binding domain superfamily/Winged helix DNA-binding domain"/>
    <property type="match status" value="1"/>
</dbReference>
<dbReference type="InterPro" id="IPR009057">
    <property type="entry name" value="Homeodomain-like_sf"/>
</dbReference>
<dbReference type="GO" id="GO:0006096">
    <property type="term" value="P:glycolytic process"/>
    <property type="evidence" value="ECO:0007669"/>
    <property type="project" value="UniProtKB-KW"/>
</dbReference>
<dbReference type="EMBL" id="CP008727">
    <property type="protein sequence ID" value="AIO69019.1"/>
    <property type="molecule type" value="Genomic_DNA"/>
</dbReference>
<evidence type="ECO:0000256" key="2">
    <source>
        <dbReference type="ARBA" id="ARBA00022692"/>
    </source>
</evidence>
<dbReference type="GO" id="GO:0003677">
    <property type="term" value="F:DNA binding"/>
    <property type="evidence" value="ECO:0007669"/>
    <property type="project" value="UniProtKB-KW"/>
</dbReference>
<dbReference type="GO" id="GO:0097367">
    <property type="term" value="F:carbohydrate derivative binding"/>
    <property type="evidence" value="ECO:0007669"/>
    <property type="project" value="InterPro"/>
</dbReference>
<keyword evidence="4" id="KW-0805">Transcription regulation</keyword>
<dbReference type="SUPFAM" id="SSF53697">
    <property type="entry name" value="SIS domain"/>
    <property type="match status" value="1"/>
</dbReference>
<accession>A0AAI8FQB6</accession>
<dbReference type="GO" id="GO:0003700">
    <property type="term" value="F:DNA-binding transcription factor activity"/>
    <property type="evidence" value="ECO:0007669"/>
    <property type="project" value="InterPro"/>
</dbReference>
<evidence type="ECO:0000256" key="4">
    <source>
        <dbReference type="ARBA" id="ARBA00023015"/>
    </source>
</evidence>
<keyword evidence="10" id="KW-1185">Reference proteome</keyword>
<dbReference type="KEGG" id="bok:DM82_5359"/>
<evidence type="ECO:0000256" key="1">
    <source>
        <dbReference type="ARBA" id="ARBA00004167"/>
    </source>
</evidence>
<keyword evidence="3" id="KW-0472">Membrane</keyword>
<keyword evidence="5" id="KW-0238">DNA-binding</keyword>
<dbReference type="Pfam" id="PF01418">
    <property type="entry name" value="HTH_6"/>
    <property type="match status" value="1"/>
</dbReference>
<dbReference type="PROSITE" id="PS51071">
    <property type="entry name" value="HTH_RPIR"/>
    <property type="match status" value="1"/>
</dbReference>
<reference evidence="9 10" key="1">
    <citation type="submission" date="2014-06" db="EMBL/GenBank/DDBJ databases">
        <authorList>
            <person name="Bishop-Lilly K.A."/>
            <person name="Broomall S.M."/>
            <person name="Chain P.S."/>
            <person name="Chertkov O."/>
            <person name="Coyne S.R."/>
            <person name="Daligault H.E."/>
            <person name="Davenport K.W."/>
            <person name="Erkkila T."/>
            <person name="Frey K.G."/>
            <person name="Gibbons H.S."/>
            <person name="Gu W."/>
            <person name="Jaissle J."/>
            <person name="Johnson S.L."/>
            <person name="Koroleva G.I."/>
            <person name="Ladner J.T."/>
            <person name="Lo C.-C."/>
            <person name="Minogue T.D."/>
            <person name="Munk C."/>
            <person name="Palacios G.F."/>
            <person name="Redden C.L."/>
            <person name="Rosenzweig C.N."/>
            <person name="Scholz M.B."/>
            <person name="Teshima H."/>
            <person name="Xu Y."/>
        </authorList>
    </citation>
    <scope>NUCLEOTIDE SEQUENCE [LARGE SCALE GENOMIC DNA]</scope>
    <source>
        <strain evidence="9 10">EO147</strain>
    </source>
</reference>
<evidence type="ECO:0000256" key="6">
    <source>
        <dbReference type="ARBA" id="ARBA00023152"/>
    </source>
</evidence>
<protein>
    <submittedName>
        <fullName evidence="9">SIS domain protein</fullName>
    </submittedName>
</protein>
<proteinExistence type="predicted"/>
<dbReference type="AlphaFoldDB" id="A0AAI8FQB6"/>
<gene>
    <name evidence="9" type="ORF">DM82_5359</name>
</gene>
<dbReference type="InterPro" id="IPR036388">
    <property type="entry name" value="WH-like_DNA-bd_sf"/>
</dbReference>
<keyword evidence="6" id="KW-0324">Glycolysis</keyword>
<evidence type="ECO:0000313" key="10">
    <source>
        <dbReference type="Proteomes" id="UP000029424"/>
    </source>
</evidence>
<dbReference type="InterPro" id="IPR035472">
    <property type="entry name" value="RpiR-like_SIS"/>
</dbReference>
<dbReference type="InterPro" id="IPR000281">
    <property type="entry name" value="HTH_RpiR"/>
</dbReference>
<dbReference type="InterPro" id="IPR001347">
    <property type="entry name" value="SIS_dom"/>
</dbReference>
<dbReference type="SUPFAM" id="SSF46689">
    <property type="entry name" value="Homeodomain-like"/>
    <property type="match status" value="1"/>
</dbReference>
<keyword evidence="3" id="KW-1133">Transmembrane helix</keyword>
<evidence type="ECO:0000256" key="3">
    <source>
        <dbReference type="ARBA" id="ARBA00022989"/>
    </source>
</evidence>
<keyword evidence="7" id="KW-0804">Transcription</keyword>
<keyword evidence="2" id="KW-0812">Transmembrane</keyword>
<evidence type="ECO:0000313" key="9">
    <source>
        <dbReference type="EMBL" id="AIO69019.1"/>
    </source>
</evidence>
<evidence type="ECO:0000256" key="5">
    <source>
        <dbReference type="ARBA" id="ARBA00023125"/>
    </source>
</evidence>
<dbReference type="InterPro" id="IPR047640">
    <property type="entry name" value="RpiR-like"/>
</dbReference>
<comment type="subcellular location">
    <subcellularLocation>
        <location evidence="1">Membrane</location>
        <topology evidence="1">Single-pass membrane protein</topology>
    </subcellularLocation>
</comment>
<organism evidence="9 10">
    <name type="scientific">Burkholderia oklahomensis</name>
    <dbReference type="NCBI Taxonomy" id="342113"/>
    <lineage>
        <taxon>Bacteria</taxon>
        <taxon>Pseudomonadati</taxon>
        <taxon>Pseudomonadota</taxon>
        <taxon>Betaproteobacteria</taxon>
        <taxon>Burkholderiales</taxon>
        <taxon>Burkholderiaceae</taxon>
        <taxon>Burkholderia</taxon>
        <taxon>pseudomallei group</taxon>
    </lineage>
</organism>
<dbReference type="CDD" id="cd05013">
    <property type="entry name" value="SIS_RpiR"/>
    <property type="match status" value="1"/>
</dbReference>
<evidence type="ECO:0000256" key="7">
    <source>
        <dbReference type="ARBA" id="ARBA00023163"/>
    </source>
</evidence>
<feature type="domain" description="HTH rpiR-type" evidence="8">
    <location>
        <begin position="6"/>
        <end position="82"/>
    </location>
</feature>
<dbReference type="Gene3D" id="3.40.50.10490">
    <property type="entry name" value="Glucose-6-phosphate isomerase like protein, domain 1"/>
    <property type="match status" value="1"/>
</dbReference>
<dbReference type="InterPro" id="IPR046348">
    <property type="entry name" value="SIS_dom_sf"/>
</dbReference>
<dbReference type="PANTHER" id="PTHR30514">
    <property type="entry name" value="GLUCOKINASE"/>
    <property type="match status" value="1"/>
</dbReference>
<evidence type="ECO:0000259" key="8">
    <source>
        <dbReference type="PROSITE" id="PS51071"/>
    </source>
</evidence>